<feature type="transmembrane region" description="Helical" evidence="15">
    <location>
        <begin position="214"/>
        <end position="235"/>
    </location>
</feature>
<name>A0A1E4SNK0_9ASCO</name>
<feature type="domain" description="MIR" evidence="16">
    <location>
        <begin position="297"/>
        <end position="351"/>
    </location>
</feature>
<dbReference type="RefSeq" id="XP_020066226.1">
    <property type="nucleotide sequence ID" value="XM_020209448.1"/>
</dbReference>
<comment type="pathway">
    <text evidence="2 15">Protein modification; protein glycosylation.</text>
</comment>
<feature type="transmembrane region" description="Helical" evidence="15">
    <location>
        <begin position="568"/>
        <end position="586"/>
    </location>
</feature>
<evidence type="ECO:0000256" key="12">
    <source>
        <dbReference type="ARBA" id="ARBA00023180"/>
    </source>
</evidence>
<dbReference type="Pfam" id="PF16192">
    <property type="entry name" value="PMT_4TMC"/>
    <property type="match status" value="1"/>
</dbReference>
<feature type="transmembrane region" description="Helical" evidence="15">
    <location>
        <begin position="247"/>
        <end position="266"/>
    </location>
</feature>
<evidence type="ECO:0000313" key="18">
    <source>
        <dbReference type="Proteomes" id="UP000094285"/>
    </source>
</evidence>
<dbReference type="CDD" id="cd23286">
    <property type="entry name" value="beta-trefoil_MIR_PMT7-like"/>
    <property type="match status" value="1"/>
</dbReference>
<evidence type="ECO:0000256" key="9">
    <source>
        <dbReference type="ARBA" id="ARBA00022824"/>
    </source>
</evidence>
<dbReference type="SMART" id="SM00472">
    <property type="entry name" value="MIR"/>
    <property type="match status" value="3"/>
</dbReference>
<comment type="caution">
    <text evidence="15">Lacks conserved residue(s) required for the propagation of feature annotation.</text>
</comment>
<evidence type="ECO:0000256" key="7">
    <source>
        <dbReference type="ARBA" id="ARBA00022692"/>
    </source>
</evidence>
<comment type="catalytic activity">
    <reaction evidence="14 15">
        <text>a di-trans,poly-cis-dolichyl beta-D-mannosyl phosphate + L-seryl-[protein] = 3-O-(alpha-D-mannosyl)-L-seryl-[protein] + a di-trans,poly-cis-dolichyl phosphate + H(+)</text>
        <dbReference type="Rhea" id="RHEA:17377"/>
        <dbReference type="Rhea" id="RHEA-COMP:9863"/>
        <dbReference type="Rhea" id="RHEA-COMP:13546"/>
        <dbReference type="Rhea" id="RHEA-COMP:19498"/>
        <dbReference type="Rhea" id="RHEA-COMP:19501"/>
        <dbReference type="ChEBI" id="CHEBI:15378"/>
        <dbReference type="ChEBI" id="CHEBI:29999"/>
        <dbReference type="ChEBI" id="CHEBI:57683"/>
        <dbReference type="ChEBI" id="CHEBI:58211"/>
        <dbReference type="ChEBI" id="CHEBI:137321"/>
        <dbReference type="EC" id="2.4.1.109"/>
    </reaction>
</comment>
<evidence type="ECO:0000256" key="13">
    <source>
        <dbReference type="ARBA" id="ARBA00045085"/>
    </source>
</evidence>
<evidence type="ECO:0000256" key="2">
    <source>
        <dbReference type="ARBA" id="ARBA00004922"/>
    </source>
</evidence>
<keyword evidence="5 15" id="KW-0328">Glycosyltransferase</keyword>
<dbReference type="GO" id="GO:0004169">
    <property type="term" value="F:dolichyl-phosphate-mannose-protein mannosyltransferase activity"/>
    <property type="evidence" value="ECO:0007669"/>
    <property type="project" value="UniProtKB-UniRule"/>
</dbReference>
<dbReference type="UniPathway" id="UPA00378"/>
<evidence type="ECO:0000256" key="15">
    <source>
        <dbReference type="RuleBase" id="RU367007"/>
    </source>
</evidence>
<dbReference type="PANTHER" id="PTHR10050:SF50">
    <property type="entry name" value="DOLICHYL-PHOSPHATE-MANNOSE--PROTEIN MANNOSYLTRANSFERASE 1-RELATED"/>
    <property type="match status" value="1"/>
</dbReference>
<dbReference type="GeneID" id="30983584"/>
<dbReference type="STRING" id="984487.A0A1E4SNK0"/>
<keyword evidence="10 15" id="KW-1133">Transmembrane helix</keyword>
<evidence type="ECO:0000256" key="10">
    <source>
        <dbReference type="ARBA" id="ARBA00022989"/>
    </source>
</evidence>
<dbReference type="Proteomes" id="UP000094285">
    <property type="component" value="Unassembled WGS sequence"/>
</dbReference>
<keyword evidence="9 15" id="KW-0256">Endoplasmic reticulum</keyword>
<evidence type="ECO:0000256" key="14">
    <source>
        <dbReference type="ARBA" id="ARBA00045102"/>
    </source>
</evidence>
<dbReference type="GO" id="GO:0005789">
    <property type="term" value="C:endoplasmic reticulum membrane"/>
    <property type="evidence" value="ECO:0007669"/>
    <property type="project" value="UniProtKB-SubCell"/>
</dbReference>
<evidence type="ECO:0000313" key="17">
    <source>
        <dbReference type="EMBL" id="ODV81104.1"/>
    </source>
</evidence>
<dbReference type="OrthoDB" id="292747at2759"/>
<dbReference type="Pfam" id="PF02366">
    <property type="entry name" value="PMT"/>
    <property type="match status" value="1"/>
</dbReference>
<evidence type="ECO:0000256" key="6">
    <source>
        <dbReference type="ARBA" id="ARBA00022679"/>
    </source>
</evidence>
<reference evidence="18" key="1">
    <citation type="submission" date="2016-05" db="EMBL/GenBank/DDBJ databases">
        <title>Comparative genomics of biotechnologically important yeasts.</title>
        <authorList>
            <consortium name="DOE Joint Genome Institute"/>
            <person name="Riley R."/>
            <person name="Haridas S."/>
            <person name="Wolfe K.H."/>
            <person name="Lopes M.R."/>
            <person name="Hittinger C.T."/>
            <person name="Goker M."/>
            <person name="Salamov A."/>
            <person name="Wisecaver J."/>
            <person name="Long T.M."/>
            <person name="Aerts A.L."/>
            <person name="Barry K."/>
            <person name="Choi C."/>
            <person name="Clum A."/>
            <person name="Coughlan A.Y."/>
            <person name="Deshpande S."/>
            <person name="Douglass A.P."/>
            <person name="Hanson S.J."/>
            <person name="Klenk H.-P."/>
            <person name="Labutti K."/>
            <person name="Lapidus A."/>
            <person name="Lindquist E."/>
            <person name="Lipzen A."/>
            <person name="Meier-Kolthoff J.P."/>
            <person name="Ohm R.A."/>
            <person name="Otillar R.P."/>
            <person name="Pangilinan J."/>
            <person name="Peng Y."/>
            <person name="Rokas A."/>
            <person name="Rosa C.A."/>
            <person name="Scheuner C."/>
            <person name="Sibirny A.A."/>
            <person name="Slot J.C."/>
            <person name="Stielow J.B."/>
            <person name="Sun H."/>
            <person name="Kurtzman C.P."/>
            <person name="Blackwell M."/>
            <person name="Grigoriev I.V."/>
            <person name="Jeffries T.W."/>
        </authorList>
    </citation>
    <scope>NUCLEOTIDE SEQUENCE [LARGE SCALE GENOMIC DNA]</scope>
    <source>
        <strain evidence="18">NRRL Y-17324</strain>
    </source>
</reference>
<evidence type="ECO:0000256" key="11">
    <source>
        <dbReference type="ARBA" id="ARBA00023136"/>
    </source>
</evidence>
<comment type="catalytic activity">
    <reaction evidence="13 15">
        <text>a di-trans,poly-cis-dolichyl beta-D-mannosyl phosphate + L-threonyl-[protein] = 3-O-(alpha-D-mannosyl)-L-threonyl-[protein] + a di-trans,poly-cis-dolichyl phosphate + H(+)</text>
        <dbReference type="Rhea" id="RHEA:53396"/>
        <dbReference type="Rhea" id="RHEA-COMP:11060"/>
        <dbReference type="Rhea" id="RHEA-COMP:13547"/>
        <dbReference type="Rhea" id="RHEA-COMP:19498"/>
        <dbReference type="Rhea" id="RHEA-COMP:19501"/>
        <dbReference type="ChEBI" id="CHEBI:15378"/>
        <dbReference type="ChEBI" id="CHEBI:30013"/>
        <dbReference type="ChEBI" id="CHEBI:57683"/>
        <dbReference type="ChEBI" id="CHEBI:58211"/>
        <dbReference type="ChEBI" id="CHEBI:137323"/>
        <dbReference type="EC" id="2.4.1.109"/>
    </reaction>
</comment>
<feature type="domain" description="MIR" evidence="16">
    <location>
        <begin position="363"/>
        <end position="423"/>
    </location>
</feature>
<dbReference type="InterPro" id="IPR027005">
    <property type="entry name" value="PMT-like"/>
</dbReference>
<evidence type="ECO:0000256" key="1">
    <source>
        <dbReference type="ARBA" id="ARBA00004477"/>
    </source>
</evidence>
<protein>
    <recommendedName>
        <fullName evidence="4 15">Dolichyl-phosphate-mannose--protein mannosyltransferase</fullName>
        <ecNumber evidence="4 15">2.4.1.109</ecNumber>
    </recommendedName>
</protein>
<evidence type="ECO:0000259" key="16">
    <source>
        <dbReference type="PROSITE" id="PS50919"/>
    </source>
</evidence>
<keyword evidence="6 15" id="KW-0808">Transferase</keyword>
<comment type="similarity">
    <text evidence="3 15">Belongs to the glycosyltransferase 39 family.</text>
</comment>
<evidence type="ECO:0000256" key="4">
    <source>
        <dbReference type="ARBA" id="ARBA00012839"/>
    </source>
</evidence>
<comment type="subcellular location">
    <subcellularLocation>
        <location evidence="1 15">Endoplasmic reticulum membrane</location>
        <topology evidence="1 15">Multi-pass membrane protein</topology>
    </subcellularLocation>
</comment>
<dbReference type="InterPro" id="IPR032421">
    <property type="entry name" value="PMT_4TMC"/>
</dbReference>
<proteinExistence type="inferred from homology"/>
<dbReference type="InterPro" id="IPR003342">
    <property type="entry name" value="ArnT-like_N"/>
</dbReference>
<dbReference type="InterPro" id="IPR016093">
    <property type="entry name" value="MIR_motif"/>
</dbReference>
<dbReference type="SUPFAM" id="SSF82109">
    <property type="entry name" value="MIR domain"/>
    <property type="match status" value="1"/>
</dbReference>
<dbReference type="InterPro" id="IPR036300">
    <property type="entry name" value="MIR_dom_sf"/>
</dbReference>
<keyword evidence="18" id="KW-1185">Reference proteome</keyword>
<dbReference type="PROSITE" id="PS50919">
    <property type="entry name" value="MIR"/>
    <property type="match status" value="3"/>
</dbReference>
<dbReference type="EMBL" id="KV453910">
    <property type="protein sequence ID" value="ODV81104.1"/>
    <property type="molecule type" value="Genomic_DNA"/>
</dbReference>
<feature type="transmembrane region" description="Helical" evidence="15">
    <location>
        <begin position="607"/>
        <end position="628"/>
    </location>
</feature>
<keyword evidence="12" id="KW-0325">Glycoprotein</keyword>
<dbReference type="AlphaFoldDB" id="A0A1E4SNK0"/>
<gene>
    <name evidence="17" type="ORF">CANTADRAFT_47311</name>
</gene>
<keyword evidence="11 15" id="KW-0472">Membrane</keyword>
<dbReference type="Pfam" id="PF02815">
    <property type="entry name" value="MIR"/>
    <property type="match status" value="1"/>
</dbReference>
<feature type="transmembrane region" description="Helical" evidence="15">
    <location>
        <begin position="634"/>
        <end position="654"/>
    </location>
</feature>
<feature type="domain" description="MIR" evidence="16">
    <location>
        <begin position="435"/>
        <end position="491"/>
    </location>
</feature>
<sequence length="714" mass="80596">MSQEQRPPASYKKGKWRPYRPVVVASPPPAPSPFFRIVFPIILAATVVIRNLQLEHPVAAEAATIERVVQYSRGEIFVDTQPPLAKLAFYWLSLVLGTTQGVNTIPSDWTRYFPVLLGVLTMALAHATLRASKCGPVTQLLAVALIAVDHTLIVHSNLVSHESLLLFTTALAVYGLQKVQYETPFSRKWYKCLFVAGLGLGLALSTRYSAIFTLAWAGLLAASQLWSLLGDLLVLDVKWFQHLVARVVTLVVWPLTIYCSLFYVHLASLPFNGTGSGLLSPEFKSTLHDSDALLSMPVEVSYGSTVTIKHNQLESYLHSHDFNYRTGSGEQQVTLLDDALSPDNEWIIESVYKNREGELQKHSRPIKDGDMIRFFHKQTGKYMRVHDLRPPISEHDYANEVSCNSSRAELMGDINYDYKIRILAKKPHAVNDLPLIKLRATESVFQLVHQGTKCILMSHKDKLPAWGFGQNEVLCVDEPTIPNTLWYIESNSHPVLDDDLSHPRVAFRPYGFFQKFWEYHMAMLRVHQGQDGQEVEYSSTPAIWPFAIRGRPITSNENGTVYSLGNIPIYYTGLLFVIIGLFNHFFHAVKHLNPFVYATDSQASELYYANSFSTIAGWALHFIPFIYLSTPTFASEYLVSLYFCILLIAQYVEYQISKRKYFGYVLLVLILGTAVTFYLQLLPALNGGWTAEQCMSSPWAWGLACLSFLDIETL</sequence>
<accession>A0A1E4SNK0</accession>
<dbReference type="PANTHER" id="PTHR10050">
    <property type="entry name" value="DOLICHYL-PHOSPHATE-MANNOSE--PROTEIN MANNOSYLTRANSFERASE"/>
    <property type="match status" value="1"/>
</dbReference>
<organism evidence="17 18">
    <name type="scientific">Suhomyces tanzawaensis NRRL Y-17324</name>
    <dbReference type="NCBI Taxonomy" id="984487"/>
    <lineage>
        <taxon>Eukaryota</taxon>
        <taxon>Fungi</taxon>
        <taxon>Dikarya</taxon>
        <taxon>Ascomycota</taxon>
        <taxon>Saccharomycotina</taxon>
        <taxon>Pichiomycetes</taxon>
        <taxon>Debaryomycetaceae</taxon>
        <taxon>Suhomyces</taxon>
    </lineage>
</organism>
<keyword evidence="8" id="KW-0677">Repeat</keyword>
<feature type="transmembrane region" description="Helical" evidence="15">
    <location>
        <begin position="661"/>
        <end position="681"/>
    </location>
</feature>
<evidence type="ECO:0000256" key="8">
    <source>
        <dbReference type="ARBA" id="ARBA00022737"/>
    </source>
</evidence>
<keyword evidence="7 15" id="KW-0812">Transmembrane</keyword>
<evidence type="ECO:0000256" key="3">
    <source>
        <dbReference type="ARBA" id="ARBA00007222"/>
    </source>
</evidence>
<evidence type="ECO:0000256" key="5">
    <source>
        <dbReference type="ARBA" id="ARBA00022676"/>
    </source>
</evidence>
<dbReference type="Gene3D" id="2.80.10.50">
    <property type="match status" value="1"/>
</dbReference>
<comment type="function">
    <text evidence="15">Transfers mannose from Dol-P-mannose to Ser or Thr residues on proteins.</text>
</comment>
<dbReference type="EC" id="2.4.1.109" evidence="4 15"/>